<dbReference type="InterPro" id="IPR041123">
    <property type="entry name" value="CRM1_repeat"/>
</dbReference>
<feature type="compositionally biased region" description="Low complexity" evidence="12">
    <location>
        <begin position="1872"/>
        <end position="1882"/>
    </location>
</feature>
<dbReference type="PROSITE" id="PS50166">
    <property type="entry name" value="IMPORTIN_B_NT"/>
    <property type="match status" value="1"/>
</dbReference>
<feature type="compositionally biased region" description="Low complexity" evidence="12">
    <location>
        <begin position="1149"/>
        <end position="1166"/>
    </location>
</feature>
<dbReference type="EMBL" id="LHPG02000020">
    <property type="protein sequence ID" value="PRW21042.1"/>
    <property type="molecule type" value="Genomic_DNA"/>
</dbReference>
<dbReference type="PROSITE" id="PS00108">
    <property type="entry name" value="PROTEIN_KINASE_ST"/>
    <property type="match status" value="1"/>
</dbReference>
<keyword evidence="16" id="KW-1185">Reference proteome</keyword>
<dbReference type="PROSITE" id="PS50011">
    <property type="entry name" value="PROTEIN_KINASE_DOM"/>
    <property type="match status" value="1"/>
</dbReference>
<evidence type="ECO:0000256" key="8">
    <source>
        <dbReference type="ARBA" id="ARBA00022840"/>
    </source>
</evidence>
<dbReference type="InterPro" id="IPR014877">
    <property type="entry name" value="XPO1_C_dom"/>
</dbReference>
<dbReference type="GO" id="GO:0000055">
    <property type="term" value="P:ribosomal large subunit export from nucleus"/>
    <property type="evidence" value="ECO:0007669"/>
    <property type="project" value="TreeGrafter"/>
</dbReference>
<evidence type="ECO:0000256" key="3">
    <source>
        <dbReference type="ARBA" id="ARBA00022448"/>
    </source>
</evidence>
<dbReference type="GO" id="GO:0005737">
    <property type="term" value="C:cytoplasm"/>
    <property type="evidence" value="ECO:0007669"/>
    <property type="project" value="TreeGrafter"/>
</dbReference>
<dbReference type="InterPro" id="IPR016024">
    <property type="entry name" value="ARM-type_fold"/>
</dbReference>
<dbReference type="InterPro" id="IPR001494">
    <property type="entry name" value="Importin-beta_N"/>
</dbReference>
<dbReference type="Gene3D" id="1.10.510.10">
    <property type="entry name" value="Transferase(Phosphotransferase) domain 1"/>
    <property type="match status" value="1"/>
</dbReference>
<name>A0A2P6TEI9_CHLSO</name>
<feature type="region of interest" description="Disordered" evidence="12">
    <location>
        <begin position="1120"/>
        <end position="1166"/>
    </location>
</feature>
<dbReference type="STRING" id="3076.A0A2P6TEI9"/>
<feature type="domain" description="Protein kinase" evidence="13">
    <location>
        <begin position="1966"/>
        <end position="2228"/>
    </location>
</feature>
<keyword evidence="8 11" id="KW-0067">ATP-binding</keyword>
<evidence type="ECO:0000256" key="11">
    <source>
        <dbReference type="PROSITE-ProRule" id="PRU10141"/>
    </source>
</evidence>
<dbReference type="Pfam" id="PF07714">
    <property type="entry name" value="PK_Tyr_Ser-Thr"/>
    <property type="match status" value="1"/>
</dbReference>
<evidence type="ECO:0000256" key="5">
    <source>
        <dbReference type="ARBA" id="ARBA00022679"/>
    </source>
</evidence>
<keyword evidence="6 11" id="KW-0547">Nucleotide-binding</keyword>
<evidence type="ECO:0000256" key="12">
    <source>
        <dbReference type="SAM" id="MobiDB-lite"/>
    </source>
</evidence>
<comment type="caution">
    <text evidence="15">The sequence shown here is derived from an EMBL/GenBank/DDBJ whole genome shotgun (WGS) entry which is preliminary data.</text>
</comment>
<dbReference type="GO" id="GO:0031267">
    <property type="term" value="F:small GTPase binding"/>
    <property type="evidence" value="ECO:0007669"/>
    <property type="project" value="InterPro"/>
</dbReference>
<dbReference type="Pfam" id="PF18787">
    <property type="entry name" value="CRM1_repeat_3"/>
    <property type="match status" value="1"/>
</dbReference>
<sequence>MAAPANGLAAGPEALAAQLLDFGQPLNVELLDACVASFYTSGSNQERMASEAVLKKFQEHPEAWTRVDAILESSKNQQTKFFGLQVLESVVRTRWGALPDAQREGIKTYCSNLIIKISTDEKAFRSERTFLNKLNLVLVDILKQDWPHKWPTFIPDIVGASKTNETLCENSMAILRLLSEEVFDFSKDSLTQAKIKELKSSFNEQFSAVHELCLMVLNASSKPDLIRATLSTLHAFLSWVPLGYIFESNVTEVLLRLFPQPAFRNIALQCLAEIAALQVGPEYNSHFATLYKFFVAQLAALMPPGTNIPEAYSRGSDEDQAFVQNLAIFLTAFFRAHLSVLETSKELRAALVQGLDTLVAISYVDDDEVFKICLEYWNFFVPDVYSSVCTIEPASQAAAAAFSFGGAAQTAPGGTGVARKALYAKTLSQLRALMIARMAKPEEVIVVEDENGNVVRETMKDTDVLARYKTMHETLVYLSHLDHDDTEHQMLDKLRLQAQLNGRELGWAPLNRLCWAIGSISGSMVEDQENRFLVTVIRDLLNLCEVTRGKDNKAVIASNIMYVVGQYPRFLRNHWKFLKTVVNKLFEFMHETHPGVQDMACETFLKIVSKCKRKFVIMQVGESEPFISELLTGLTATIQDLETHQIHMFYEAVGLMISADTDAKRRDEYLQRLMGPPNATWQQIIEQAKQNVEVLKQAEVIRNVQNILQTNVSVCSSLGHPFVSQFNLIFLDMLAVYKMYSELISAAIATGGPHASKTTAVKLMRSVKKVALRLIETMVDKCEDPDLVAAQYVPAMMDPILGDYARNNPDARDAEVLSMFAMIINRLRGKMEAEVPKIFGAVFECTLQMITRNFEDYPEHRLQFFSLLRAITNHCSTTLFAMSPAQLKLVIDSIVWAFRHTERNIADTGLNLLMELLVMFAGSSVATQFHQAFYTQLVQEIFAVMTDTFHKPGFKLQARILHHLFAIVQGDAIKAPLWDVAAQGPTAYPNNAAFVQQYVTNLLSTSFPNLRPQQVQATVLGMMELKEFPTFKQHVRDFLVQSNQFADQNNADLFTEEVAAQAEAERQKLAKVPGMLNPSPMPSIAMAPSAPLLASLLLLAAAAGPATASRAWVPERLLQQGASPESSGANGAQSKAEQIGGIQGPTYGASASDGASAAAPSAETPSSPYRFADVGSGSAADVQAAIAAGNAAGFAAAAAAAGPEAAGRAVIDAIRKGQGPALARIVNEGNGAASDAFLTASCWEGHGVAWQEAAAASPSFTKALGDELKGSGLSLPDCAAPMGLDNELGITDTSAHATTAPGEQLEQTPASQAIGALALGVAPLPEAPPAAIAAPFTAALTGPMLDSLFSADAEAAAAAAERLCEVAKGNAVVQAALGANPRLTSHLRTLLAGGGAGSGSGAVERLQMYAAYLVSVLAGKSAAIDAALLDQRLLPALVAAASSAAAAAGAGTCGWGVARGALRAVAKLMEAQPACAAAQLLACGGVQEVAALLDAEDTGVVRRCLSILLTAAASSPGGAAAVGLLQPTALAALVRLLAGRLRGSSSGREVEAEAAGLLLAISRDPGAAQALAAAGAGPTLTVLAASSGSSEAGRLAGETLQNLQLQLAAAEQLAALAASGGRAAAEVAAAGGAQALLACVRDSTAGSLNSGGELVESALGPSICTAALRALCTLCQQDAPAAAVLPPAAAAGLQTLLVGHDPQQRQLAAMLLGCMQAAGVEPLLVARAQFAQAATHSSGTDVGTDLLQTDQISFLSELPSFASESLSRSTDEQQQQHTQQAQHQQAAPKQLPFQATTPATVLYRQHSTDSGGTPRELGTPILPGMPSPARHQLNSGPLNSGGQQPPRHRPPLPGVRPASNASSTRSHAVLRAQQAQQAQQQASGHYWRPESAAASELASPFGRAHSGVSDAFASELGSGGGDLPTGGSGGLLAAAAAVERAASQGSGGSDSLLVQRSDIVICQTVEGREWRLGEGGFGVVYKGLMHGVDEVAVKRIKANSPSDAELDTFYREAALLSRLHHRNIVQYYGACFEPGSLMIVTELMKGGDLYTALRRHPDAMRWERLGRKVALDVVLGLNYLHSRRPPMSHRDLKSPNVLLSEEGVAKIGDVGMLRPQTSALMTAEPRMTPLWAAPEVLRYERVGVKADIWSYGVLIWEIASGQDITRYAPLAVTRLGGSGIKEASGGKAGRPAIAMPPTAPQLARHIFATCTQMDPELRPNAAQLVEWLRGGKVCSCCAV</sequence>
<dbReference type="SMART" id="SM00220">
    <property type="entry name" value="S_TKc"/>
    <property type="match status" value="1"/>
</dbReference>
<comment type="subcellular location">
    <subcellularLocation>
        <location evidence="1">Nucleus membrane</location>
        <topology evidence="1">Peripheral membrane protein</topology>
        <orientation evidence="1">Nucleoplasmic side</orientation>
    </subcellularLocation>
</comment>
<organism evidence="15 16">
    <name type="scientific">Chlorella sorokiniana</name>
    <name type="common">Freshwater green alga</name>
    <dbReference type="NCBI Taxonomy" id="3076"/>
    <lineage>
        <taxon>Eukaryota</taxon>
        <taxon>Viridiplantae</taxon>
        <taxon>Chlorophyta</taxon>
        <taxon>core chlorophytes</taxon>
        <taxon>Trebouxiophyceae</taxon>
        <taxon>Chlorellales</taxon>
        <taxon>Chlorellaceae</taxon>
        <taxon>Chlorella clade</taxon>
        <taxon>Chlorella</taxon>
    </lineage>
</organism>
<keyword evidence="10" id="KW-0539">Nucleus</keyword>
<gene>
    <name evidence="15" type="ORF">C2E21_8507</name>
</gene>
<dbReference type="GO" id="GO:0005524">
    <property type="term" value="F:ATP binding"/>
    <property type="evidence" value="ECO:0007669"/>
    <property type="project" value="UniProtKB-UniRule"/>
</dbReference>
<dbReference type="Pfam" id="PF08767">
    <property type="entry name" value="CRM1_C"/>
    <property type="match status" value="1"/>
</dbReference>
<feature type="region of interest" description="Disordered" evidence="12">
    <location>
        <begin position="1762"/>
        <end position="1789"/>
    </location>
</feature>
<dbReference type="SMART" id="SM00913">
    <property type="entry name" value="IBN_N"/>
    <property type="match status" value="1"/>
</dbReference>
<dbReference type="FunFam" id="1.25.10.10:FF:000022">
    <property type="entry name" value="protein EXPORTIN 1A"/>
    <property type="match status" value="1"/>
</dbReference>
<evidence type="ECO:0000259" key="14">
    <source>
        <dbReference type="PROSITE" id="PS50166"/>
    </source>
</evidence>
<dbReference type="InterPro" id="IPR045065">
    <property type="entry name" value="XPO1/5"/>
</dbReference>
<feature type="compositionally biased region" description="Low complexity" evidence="12">
    <location>
        <begin position="1890"/>
        <end position="1899"/>
    </location>
</feature>
<dbReference type="SUPFAM" id="SSF56112">
    <property type="entry name" value="Protein kinase-like (PK-like)"/>
    <property type="match status" value="1"/>
</dbReference>
<dbReference type="PANTHER" id="PTHR11223">
    <property type="entry name" value="EXPORTIN 1/5"/>
    <property type="match status" value="1"/>
</dbReference>
<protein>
    <submittedName>
        <fullName evidence="15">Exportin 1</fullName>
    </submittedName>
</protein>
<dbReference type="Pfam" id="PF08389">
    <property type="entry name" value="Xpo1"/>
    <property type="match status" value="1"/>
</dbReference>
<feature type="region of interest" description="Disordered" evidence="12">
    <location>
        <begin position="1804"/>
        <end position="1899"/>
    </location>
</feature>
<evidence type="ECO:0000313" key="15">
    <source>
        <dbReference type="EMBL" id="PRW21042.1"/>
    </source>
</evidence>
<evidence type="ECO:0000256" key="1">
    <source>
        <dbReference type="ARBA" id="ARBA00004620"/>
    </source>
</evidence>
<dbReference type="InterPro" id="IPR000719">
    <property type="entry name" value="Prot_kinase_dom"/>
</dbReference>
<dbReference type="InterPro" id="IPR011989">
    <property type="entry name" value="ARM-like"/>
</dbReference>
<evidence type="ECO:0000256" key="2">
    <source>
        <dbReference type="ARBA" id="ARBA00009466"/>
    </source>
</evidence>
<keyword evidence="3" id="KW-0813">Transport</keyword>
<comment type="similarity">
    <text evidence="2">Belongs to the exportin family.</text>
</comment>
<feature type="binding site" evidence="11">
    <location>
        <position position="1994"/>
    </location>
    <ligand>
        <name>ATP</name>
        <dbReference type="ChEBI" id="CHEBI:30616"/>
    </ligand>
</feature>
<dbReference type="PANTHER" id="PTHR11223:SF2">
    <property type="entry name" value="EXPORTIN-1"/>
    <property type="match status" value="1"/>
</dbReference>
<dbReference type="OrthoDB" id="27218at2759"/>
<dbReference type="InterPro" id="IPR001245">
    <property type="entry name" value="Ser-Thr/Tyr_kinase_cat_dom"/>
</dbReference>
<feature type="compositionally biased region" description="Polar residues" evidence="12">
    <location>
        <begin position="1832"/>
        <end position="1843"/>
    </location>
</feature>
<dbReference type="GO" id="GO:0004674">
    <property type="term" value="F:protein serine/threonine kinase activity"/>
    <property type="evidence" value="ECO:0007669"/>
    <property type="project" value="UniProtKB-KW"/>
</dbReference>
<dbReference type="Pfam" id="PF18784">
    <property type="entry name" value="CRM1_repeat_2"/>
    <property type="match status" value="1"/>
</dbReference>
<feature type="compositionally biased region" description="Low complexity" evidence="12">
    <location>
        <begin position="1773"/>
        <end position="1787"/>
    </location>
</feature>
<dbReference type="InterPro" id="IPR013598">
    <property type="entry name" value="Exportin-1/Importin-b-like"/>
</dbReference>
<evidence type="ECO:0000259" key="13">
    <source>
        <dbReference type="PROSITE" id="PS50011"/>
    </source>
</evidence>
<dbReference type="InterPro" id="IPR040485">
    <property type="entry name" value="XPO1_repeat_3"/>
</dbReference>
<evidence type="ECO:0000256" key="6">
    <source>
        <dbReference type="ARBA" id="ARBA00022741"/>
    </source>
</evidence>
<dbReference type="GO" id="GO:0005049">
    <property type="term" value="F:nuclear export signal receptor activity"/>
    <property type="evidence" value="ECO:0007669"/>
    <property type="project" value="InterPro"/>
</dbReference>
<dbReference type="SMART" id="SM01102">
    <property type="entry name" value="CRM1_C"/>
    <property type="match status" value="1"/>
</dbReference>
<evidence type="ECO:0000256" key="10">
    <source>
        <dbReference type="ARBA" id="ARBA00023242"/>
    </source>
</evidence>
<evidence type="ECO:0000313" key="16">
    <source>
        <dbReference type="Proteomes" id="UP000239899"/>
    </source>
</evidence>
<keyword evidence="7" id="KW-0418">Kinase</keyword>
<feature type="compositionally biased region" description="Polar residues" evidence="12">
    <location>
        <begin position="1120"/>
        <end position="1136"/>
    </location>
</feature>
<reference evidence="15 16" key="1">
    <citation type="journal article" date="2018" name="Plant J.">
        <title>Genome sequences of Chlorella sorokiniana UTEX 1602 and Micractinium conductrix SAG 241.80: implications to maltose excretion by a green alga.</title>
        <authorList>
            <person name="Arriola M.B."/>
            <person name="Velmurugan N."/>
            <person name="Zhang Y."/>
            <person name="Plunkett M.H."/>
            <person name="Hondzo H."/>
            <person name="Barney B.M."/>
        </authorList>
    </citation>
    <scope>NUCLEOTIDE SEQUENCE [LARGE SCALE GENOMIC DNA]</scope>
    <source>
        <strain evidence="16">UTEX 1602</strain>
    </source>
</reference>
<dbReference type="InterPro" id="IPR008271">
    <property type="entry name" value="Ser/Thr_kinase_AS"/>
</dbReference>
<dbReference type="PROSITE" id="PS00107">
    <property type="entry name" value="PROTEIN_KINASE_ATP"/>
    <property type="match status" value="1"/>
</dbReference>
<dbReference type="Pfam" id="PF18777">
    <property type="entry name" value="CRM1_repeat"/>
    <property type="match status" value="1"/>
</dbReference>
<evidence type="ECO:0000256" key="9">
    <source>
        <dbReference type="ARBA" id="ARBA00022927"/>
    </source>
</evidence>
<proteinExistence type="inferred from homology"/>
<evidence type="ECO:0000256" key="4">
    <source>
        <dbReference type="ARBA" id="ARBA00022527"/>
    </source>
</evidence>
<dbReference type="InterPro" id="IPR017441">
    <property type="entry name" value="Protein_kinase_ATP_BS"/>
</dbReference>
<dbReference type="Proteomes" id="UP000239899">
    <property type="component" value="Unassembled WGS sequence"/>
</dbReference>
<dbReference type="GO" id="GO:0006611">
    <property type="term" value="P:protein export from nucleus"/>
    <property type="evidence" value="ECO:0007669"/>
    <property type="project" value="InterPro"/>
</dbReference>
<evidence type="ECO:0000256" key="7">
    <source>
        <dbReference type="ARBA" id="ARBA00022777"/>
    </source>
</evidence>
<dbReference type="GO" id="GO:0000056">
    <property type="term" value="P:ribosomal small subunit export from nucleus"/>
    <property type="evidence" value="ECO:0007669"/>
    <property type="project" value="TreeGrafter"/>
</dbReference>
<keyword evidence="9" id="KW-0653">Protein transport</keyword>
<dbReference type="Pfam" id="PF03810">
    <property type="entry name" value="IBN_N"/>
    <property type="match status" value="1"/>
</dbReference>
<dbReference type="Gene3D" id="1.25.10.10">
    <property type="entry name" value="Leucine-rich Repeat Variant"/>
    <property type="match status" value="3"/>
</dbReference>
<dbReference type="InterPro" id="IPR011009">
    <property type="entry name" value="Kinase-like_dom_sf"/>
</dbReference>
<dbReference type="InterPro" id="IPR041235">
    <property type="entry name" value="Exp1_repeat_2"/>
</dbReference>
<accession>A0A2P6TEI9</accession>
<feature type="domain" description="Importin N-terminal" evidence="14">
    <location>
        <begin position="50"/>
        <end position="116"/>
    </location>
</feature>
<dbReference type="GO" id="GO:0031965">
    <property type="term" value="C:nuclear membrane"/>
    <property type="evidence" value="ECO:0007669"/>
    <property type="project" value="UniProtKB-SubCell"/>
</dbReference>
<keyword evidence="4" id="KW-0723">Serine/threonine-protein kinase</keyword>
<dbReference type="SUPFAM" id="SSF48371">
    <property type="entry name" value="ARM repeat"/>
    <property type="match status" value="2"/>
</dbReference>
<keyword evidence="5" id="KW-0808">Transferase</keyword>